<dbReference type="EMBL" id="KV744953">
    <property type="protein sequence ID" value="OCK80591.1"/>
    <property type="molecule type" value="Genomic_DNA"/>
</dbReference>
<keyword evidence="2" id="KW-1185">Reference proteome</keyword>
<evidence type="ECO:0000313" key="1">
    <source>
        <dbReference type="EMBL" id="OCK80591.1"/>
    </source>
</evidence>
<proteinExistence type="predicted"/>
<accession>A0A8E2EB99</accession>
<name>A0A8E2EB99_9PEZI</name>
<feature type="non-terminal residue" evidence="1">
    <location>
        <position position="58"/>
    </location>
</feature>
<dbReference type="AlphaFoldDB" id="A0A8E2EB99"/>
<organism evidence="1 2">
    <name type="scientific">Lepidopterella palustris CBS 459.81</name>
    <dbReference type="NCBI Taxonomy" id="1314670"/>
    <lineage>
        <taxon>Eukaryota</taxon>
        <taxon>Fungi</taxon>
        <taxon>Dikarya</taxon>
        <taxon>Ascomycota</taxon>
        <taxon>Pezizomycotina</taxon>
        <taxon>Dothideomycetes</taxon>
        <taxon>Pleosporomycetidae</taxon>
        <taxon>Mytilinidiales</taxon>
        <taxon>Argynnaceae</taxon>
        <taxon>Lepidopterella</taxon>
    </lineage>
</organism>
<gene>
    <name evidence="1" type="ORF">K432DRAFT_382048</name>
</gene>
<protein>
    <submittedName>
        <fullName evidence="1">Uncharacterized protein</fullName>
    </submittedName>
</protein>
<dbReference type="Proteomes" id="UP000250266">
    <property type="component" value="Unassembled WGS sequence"/>
</dbReference>
<evidence type="ECO:0000313" key="2">
    <source>
        <dbReference type="Proteomes" id="UP000250266"/>
    </source>
</evidence>
<reference evidence="1 2" key="1">
    <citation type="journal article" date="2016" name="Nat. Commun.">
        <title>Ectomycorrhizal ecology is imprinted in the genome of the dominant symbiotic fungus Cenococcum geophilum.</title>
        <authorList>
            <consortium name="DOE Joint Genome Institute"/>
            <person name="Peter M."/>
            <person name="Kohler A."/>
            <person name="Ohm R.A."/>
            <person name="Kuo A."/>
            <person name="Krutzmann J."/>
            <person name="Morin E."/>
            <person name="Arend M."/>
            <person name="Barry K.W."/>
            <person name="Binder M."/>
            <person name="Choi C."/>
            <person name="Clum A."/>
            <person name="Copeland A."/>
            <person name="Grisel N."/>
            <person name="Haridas S."/>
            <person name="Kipfer T."/>
            <person name="LaButti K."/>
            <person name="Lindquist E."/>
            <person name="Lipzen A."/>
            <person name="Maire R."/>
            <person name="Meier B."/>
            <person name="Mihaltcheva S."/>
            <person name="Molinier V."/>
            <person name="Murat C."/>
            <person name="Poggeler S."/>
            <person name="Quandt C.A."/>
            <person name="Sperisen C."/>
            <person name="Tritt A."/>
            <person name="Tisserant E."/>
            <person name="Crous P.W."/>
            <person name="Henrissat B."/>
            <person name="Nehls U."/>
            <person name="Egli S."/>
            <person name="Spatafora J.W."/>
            <person name="Grigoriev I.V."/>
            <person name="Martin F.M."/>
        </authorList>
    </citation>
    <scope>NUCLEOTIDE SEQUENCE [LARGE SCALE GENOMIC DNA]</scope>
    <source>
        <strain evidence="1 2">CBS 459.81</strain>
    </source>
</reference>
<sequence length="58" mass="6469">MSWLYHTSTGIHKFLKYPTTVLLPAIPGITVSEFRLCGAIRVADDQKKLESAESSTRC</sequence>